<gene>
    <name evidence="4" type="ORF">CYMTET_36675</name>
</gene>
<evidence type="ECO:0000256" key="2">
    <source>
        <dbReference type="ARBA" id="ARBA00022801"/>
    </source>
</evidence>
<accession>A0AAE0CHQ3</accession>
<dbReference type="InterPro" id="IPR002073">
    <property type="entry name" value="PDEase_catalytic_dom"/>
</dbReference>
<proteinExistence type="predicted"/>
<dbReference type="AlphaFoldDB" id="A0AAE0CHQ3"/>
<dbReference type="SUPFAM" id="SSF109604">
    <property type="entry name" value="HD-domain/PDEase-like"/>
    <property type="match status" value="1"/>
</dbReference>
<dbReference type="PROSITE" id="PS51845">
    <property type="entry name" value="PDEASE_I_2"/>
    <property type="match status" value="1"/>
</dbReference>
<dbReference type="Proteomes" id="UP001190700">
    <property type="component" value="Unassembled WGS sequence"/>
</dbReference>
<dbReference type="GO" id="GO:0004114">
    <property type="term" value="F:3',5'-cyclic-nucleotide phosphodiesterase activity"/>
    <property type="evidence" value="ECO:0007669"/>
    <property type="project" value="InterPro"/>
</dbReference>
<protein>
    <recommendedName>
        <fullName evidence="3">PDEase domain-containing protein</fullName>
    </recommendedName>
</protein>
<evidence type="ECO:0000256" key="1">
    <source>
        <dbReference type="ARBA" id="ARBA00022723"/>
    </source>
</evidence>
<sequence>MKRHTKLMSHFQVQIECSKEIEGGWAEIAKNSQRHKQLMLTYALKVADLGHMMHSSVVHCEWVAHLQAEFWRQGDKELKLNRVLGPMMDRNTTTSLASSQVGFIDFVVEPCFSHFTKAFPGCQHVLIAMSTNRSFWKVRPTGLHLVRTSQTAE</sequence>
<dbReference type="Gene3D" id="1.10.1300.10">
    <property type="entry name" value="3'5'-cyclic nucleotide phosphodiesterase, catalytic domain"/>
    <property type="match status" value="1"/>
</dbReference>
<evidence type="ECO:0000259" key="3">
    <source>
        <dbReference type="PROSITE" id="PS51845"/>
    </source>
</evidence>
<feature type="domain" description="PDEase" evidence="3">
    <location>
        <begin position="1"/>
        <end position="143"/>
    </location>
</feature>
<keyword evidence="5" id="KW-1185">Reference proteome</keyword>
<dbReference type="PANTHER" id="PTHR11347">
    <property type="entry name" value="CYCLIC NUCLEOTIDE PHOSPHODIESTERASE"/>
    <property type="match status" value="1"/>
</dbReference>
<evidence type="ECO:0000313" key="4">
    <source>
        <dbReference type="EMBL" id="KAK3254100.1"/>
    </source>
</evidence>
<name>A0AAE0CHQ3_9CHLO</name>
<keyword evidence="2" id="KW-0378">Hydrolase</keyword>
<dbReference type="GO" id="GO:0007165">
    <property type="term" value="P:signal transduction"/>
    <property type="evidence" value="ECO:0007669"/>
    <property type="project" value="InterPro"/>
</dbReference>
<dbReference type="GO" id="GO:0046872">
    <property type="term" value="F:metal ion binding"/>
    <property type="evidence" value="ECO:0007669"/>
    <property type="project" value="UniProtKB-KW"/>
</dbReference>
<dbReference type="EMBL" id="LGRX02024155">
    <property type="protein sequence ID" value="KAK3254100.1"/>
    <property type="molecule type" value="Genomic_DNA"/>
</dbReference>
<organism evidence="4 5">
    <name type="scientific">Cymbomonas tetramitiformis</name>
    <dbReference type="NCBI Taxonomy" id="36881"/>
    <lineage>
        <taxon>Eukaryota</taxon>
        <taxon>Viridiplantae</taxon>
        <taxon>Chlorophyta</taxon>
        <taxon>Pyramimonadophyceae</taxon>
        <taxon>Pyramimonadales</taxon>
        <taxon>Pyramimonadaceae</taxon>
        <taxon>Cymbomonas</taxon>
    </lineage>
</organism>
<reference evidence="4 5" key="1">
    <citation type="journal article" date="2015" name="Genome Biol. Evol.">
        <title>Comparative Genomics of a Bacterivorous Green Alga Reveals Evolutionary Causalities and Consequences of Phago-Mixotrophic Mode of Nutrition.</title>
        <authorList>
            <person name="Burns J.A."/>
            <person name="Paasch A."/>
            <person name="Narechania A."/>
            <person name="Kim E."/>
        </authorList>
    </citation>
    <scope>NUCLEOTIDE SEQUENCE [LARGE SCALE GENOMIC DNA]</scope>
    <source>
        <strain evidence="4 5">PLY_AMNH</strain>
    </source>
</reference>
<dbReference type="Pfam" id="PF00233">
    <property type="entry name" value="PDEase_I"/>
    <property type="match status" value="1"/>
</dbReference>
<comment type="caution">
    <text evidence="4">The sequence shown here is derived from an EMBL/GenBank/DDBJ whole genome shotgun (WGS) entry which is preliminary data.</text>
</comment>
<keyword evidence="1" id="KW-0479">Metal-binding</keyword>
<dbReference type="InterPro" id="IPR036971">
    <property type="entry name" value="PDEase_catalytic_dom_sf"/>
</dbReference>
<evidence type="ECO:0000313" key="5">
    <source>
        <dbReference type="Proteomes" id="UP001190700"/>
    </source>
</evidence>